<evidence type="ECO:0000256" key="1">
    <source>
        <dbReference type="ARBA" id="ARBA00008601"/>
    </source>
</evidence>
<evidence type="ECO:0000259" key="6">
    <source>
        <dbReference type="SMART" id="SM00195"/>
    </source>
</evidence>
<dbReference type="PANTHER" id="PTHR10159:SF519">
    <property type="entry name" value="DUAL SPECIFICITY PROTEIN PHOSPHATASE MPK3"/>
    <property type="match status" value="1"/>
</dbReference>
<dbReference type="InterPro" id="IPR029021">
    <property type="entry name" value="Prot-tyrosine_phosphatase-like"/>
</dbReference>
<comment type="similarity">
    <text evidence="1">Belongs to the protein-tyrosine phosphatase family. Non-receptor class dual specificity subfamily.</text>
</comment>
<keyword evidence="8" id="KW-1185">Reference proteome</keyword>
<keyword evidence="4" id="KW-0904">Protein phosphatase</keyword>
<proteinExistence type="inferred from homology"/>
<dbReference type="SUPFAM" id="SSF52799">
    <property type="entry name" value="(Phosphotyrosine protein) phosphatases II"/>
    <property type="match status" value="1"/>
</dbReference>
<dbReference type="Pfam" id="PF00782">
    <property type="entry name" value="DSPc"/>
    <property type="match status" value="1"/>
</dbReference>
<dbReference type="EC" id="3.1.3.48" evidence="2"/>
<dbReference type="InterPro" id="IPR020422">
    <property type="entry name" value="TYR_PHOSPHATASE_DUAL_dom"/>
</dbReference>
<accession>A0AAD2FMW0</accession>
<dbReference type="GO" id="GO:0017017">
    <property type="term" value="F:MAP kinase tyrosine/serine/threonine phosphatase activity"/>
    <property type="evidence" value="ECO:0007669"/>
    <property type="project" value="TreeGrafter"/>
</dbReference>
<comment type="caution">
    <text evidence="7">The sequence shown here is derived from an EMBL/GenBank/DDBJ whole genome shotgun (WGS) entry which is preliminary data.</text>
</comment>
<dbReference type="EMBL" id="CAKOGP040001714">
    <property type="protein sequence ID" value="CAJ1946612.1"/>
    <property type="molecule type" value="Genomic_DNA"/>
</dbReference>
<dbReference type="Gene3D" id="3.90.190.10">
    <property type="entry name" value="Protein tyrosine phosphatase superfamily"/>
    <property type="match status" value="1"/>
</dbReference>
<dbReference type="GO" id="GO:0008330">
    <property type="term" value="F:protein tyrosine/threonine phosphatase activity"/>
    <property type="evidence" value="ECO:0007669"/>
    <property type="project" value="TreeGrafter"/>
</dbReference>
<organism evidence="7 8">
    <name type="scientific">Cylindrotheca closterium</name>
    <dbReference type="NCBI Taxonomy" id="2856"/>
    <lineage>
        <taxon>Eukaryota</taxon>
        <taxon>Sar</taxon>
        <taxon>Stramenopiles</taxon>
        <taxon>Ochrophyta</taxon>
        <taxon>Bacillariophyta</taxon>
        <taxon>Bacillariophyceae</taxon>
        <taxon>Bacillariophycidae</taxon>
        <taxon>Bacillariales</taxon>
        <taxon>Bacillariaceae</taxon>
        <taxon>Cylindrotheca</taxon>
    </lineage>
</organism>
<gene>
    <name evidence="7" type="ORF">CYCCA115_LOCUS10750</name>
</gene>
<dbReference type="PANTHER" id="PTHR10159">
    <property type="entry name" value="DUAL SPECIFICITY PROTEIN PHOSPHATASE"/>
    <property type="match status" value="1"/>
</dbReference>
<dbReference type="GO" id="GO:0005737">
    <property type="term" value="C:cytoplasm"/>
    <property type="evidence" value="ECO:0007669"/>
    <property type="project" value="TreeGrafter"/>
</dbReference>
<evidence type="ECO:0000313" key="7">
    <source>
        <dbReference type="EMBL" id="CAJ1946612.1"/>
    </source>
</evidence>
<dbReference type="GO" id="GO:0043409">
    <property type="term" value="P:negative regulation of MAPK cascade"/>
    <property type="evidence" value="ECO:0007669"/>
    <property type="project" value="TreeGrafter"/>
</dbReference>
<keyword evidence="3" id="KW-0378">Hydrolase</keyword>
<reference evidence="7" key="1">
    <citation type="submission" date="2023-08" db="EMBL/GenBank/DDBJ databases">
        <authorList>
            <person name="Audoor S."/>
            <person name="Bilcke G."/>
        </authorList>
    </citation>
    <scope>NUCLEOTIDE SEQUENCE</scope>
</reference>
<feature type="region of interest" description="Disordered" evidence="5">
    <location>
        <begin position="334"/>
        <end position="356"/>
    </location>
</feature>
<feature type="compositionally biased region" description="Low complexity" evidence="5">
    <location>
        <begin position="690"/>
        <end position="703"/>
    </location>
</feature>
<sequence length="825" mass="92885">MTSKLSSPNKRMKRTRPLLFGIKENELNSRLKLIRKLVAKPMPIDPETKMLNDPTPASISSILIGNKYHCCNVDWLVENGVTAVLNCASGGISNLPLDTLVEKGIEYQFTNVRRDDVDYPLLHSLSDGVCSQHLEIAKKLYAKTLEANGKLLLFCVAGQNRSATLGLAVLLLYGHPLEDILQSCAEQRSFVMENEGFQRQLVELEHLLKTTKKIKGVYSHADAKYNSEKQSRRKSQLTKAENMVEVELLIPGHCSMDVMIPEVSTIAAVKQCLVDEANKNLLNDEGRVVAKSWVVLAGFGHDPMYDFPLETAAIDLQVQLDRMKAMFRLEIVSTPPPTDASKDNTPTKGNDLESPRKTPEVIRIRWTSKCRFALVIFSASYEKDGQTFEEPWTFEHKERSSSKSSLLQNNLINTDLRAWDFETGQAFASCDPIVFSFADDPRDRRSFMKISTQANAPQQFRAPGEGGILGMGANAVVHHVELDPTSPLLTPRDWEKSDGLSWMDALPQHWNAAVKRPFGLSKMLASMKSSSEAGLAKRVRFANRLNKDGRVLRFYGLGVALSANADKPSQYKFEVAILSRYEEEFSTYTMRKFLEDYSSNRVTCPKVIKWRKKFSLISVKVLLVSLLNAFRDLTLVGVRAFDFNHLNNVLVSRDHQTVKLLDIDGMSKGIIEFDSDYINGDDDDGGGCSGRTNTTTSKTTGGSPRKSVHKPALDVDLNTILPNIVYELLLGKARPPGFVSNKKSEIWRAPKEKAKELIKEVIRENFFHDSSSMALEEPDAIEQEEKHLGRLSEWFWTMMKKQEPWGNWTKDIYDAMRCIDHLPIA</sequence>
<evidence type="ECO:0000256" key="4">
    <source>
        <dbReference type="ARBA" id="ARBA00022912"/>
    </source>
</evidence>
<dbReference type="GO" id="GO:0033550">
    <property type="term" value="F:MAP kinase tyrosine phosphatase activity"/>
    <property type="evidence" value="ECO:0007669"/>
    <property type="project" value="TreeGrafter"/>
</dbReference>
<dbReference type="SMART" id="SM00195">
    <property type="entry name" value="DSPc"/>
    <property type="match status" value="1"/>
</dbReference>
<evidence type="ECO:0000256" key="3">
    <source>
        <dbReference type="ARBA" id="ARBA00022801"/>
    </source>
</evidence>
<dbReference type="InterPro" id="IPR000340">
    <property type="entry name" value="Dual-sp_phosphatase_cat-dom"/>
</dbReference>
<dbReference type="Proteomes" id="UP001295423">
    <property type="component" value="Unassembled WGS sequence"/>
</dbReference>
<feature type="domain" description="Tyrosine-protein phosphatase" evidence="6">
    <location>
        <begin position="58"/>
        <end position="207"/>
    </location>
</feature>
<feature type="region of interest" description="Disordered" evidence="5">
    <location>
        <begin position="684"/>
        <end position="708"/>
    </location>
</feature>
<evidence type="ECO:0000313" key="8">
    <source>
        <dbReference type="Proteomes" id="UP001295423"/>
    </source>
</evidence>
<dbReference type="CDD" id="cd14498">
    <property type="entry name" value="DSP"/>
    <property type="match status" value="1"/>
</dbReference>
<protein>
    <recommendedName>
        <fullName evidence="2">protein-tyrosine-phosphatase</fullName>
        <ecNumber evidence="2">3.1.3.48</ecNumber>
    </recommendedName>
</protein>
<dbReference type="AlphaFoldDB" id="A0AAD2FMW0"/>
<evidence type="ECO:0000256" key="5">
    <source>
        <dbReference type="SAM" id="MobiDB-lite"/>
    </source>
</evidence>
<name>A0AAD2FMW0_9STRA</name>
<evidence type="ECO:0000256" key="2">
    <source>
        <dbReference type="ARBA" id="ARBA00013064"/>
    </source>
</evidence>